<dbReference type="PANTHER" id="PTHR33418:SF1">
    <property type="entry name" value="HELICASE-ASSOCIATED DOMAIN-CONTAINING PROTEIN"/>
    <property type="match status" value="1"/>
</dbReference>
<keyword evidence="1" id="KW-0732">Signal</keyword>
<dbReference type="OMA" id="HSWERSF"/>
<sequence>MAFSARLISILVLLPAIVPSQQQTPHPSERLRPPDVDVSWDDHYHSLQEHVDTHGRLRLASLKYKDSSLYVWLMEQRKRWRTGDLQHGQSMRLWRLGALEPMRAVWETNFSLVMLCKQHMGCVSSGSKRGESLAVSNELRKNNVHRWVEKQQAYAAKGSLTPKRKEMLESLGIVFERFKSEWEQKYNSLCLFKQTFGHLDLLRREESTTWKKQERQSLCRWLYNQKFQLKRDTSKAHAERLLAMGVVLRNRGRVWNKRFNHLASFKKANGHVKVPVICKENPTLGQWVINQKQRIRQGRMPEERMKQLETLGFARKASTAGGRSKKEAASVQC</sequence>
<feature type="signal peptide" evidence="1">
    <location>
        <begin position="1"/>
        <end position="22"/>
    </location>
</feature>
<dbReference type="PANTHER" id="PTHR33418">
    <property type="entry name" value="HELICASE-ASSOCIATED"/>
    <property type="match status" value="1"/>
</dbReference>
<evidence type="ECO:0000313" key="3">
    <source>
        <dbReference type="EMBL" id="CAE2334866.1"/>
    </source>
</evidence>
<feature type="domain" description="Helicase-associated" evidence="2">
    <location>
        <begin position="37"/>
        <end position="97"/>
    </location>
</feature>
<proteinExistence type="predicted"/>
<dbReference type="Gene3D" id="6.10.140.530">
    <property type="match status" value="3"/>
</dbReference>
<dbReference type="AlphaFoldDB" id="A0A7S4PH13"/>
<reference evidence="3" key="1">
    <citation type="submission" date="2021-01" db="EMBL/GenBank/DDBJ databases">
        <authorList>
            <person name="Corre E."/>
            <person name="Pelletier E."/>
            <person name="Niang G."/>
            <person name="Scheremetjew M."/>
            <person name="Finn R."/>
            <person name="Kale V."/>
            <person name="Holt S."/>
            <person name="Cochrane G."/>
            <person name="Meng A."/>
            <person name="Brown T."/>
            <person name="Cohen L."/>
        </authorList>
    </citation>
    <scope>NUCLEOTIDE SEQUENCE</scope>
    <source>
        <strain evidence="3">CCMP 2712</strain>
    </source>
</reference>
<feature type="domain" description="Helicase-associated" evidence="2">
    <location>
        <begin position="254"/>
        <end position="313"/>
    </location>
</feature>
<dbReference type="InterPro" id="IPR005114">
    <property type="entry name" value="Helicase_assoc"/>
</dbReference>
<feature type="chain" id="PRO_5030928099" description="Helicase-associated domain-containing protein" evidence="1">
    <location>
        <begin position="23"/>
        <end position="333"/>
    </location>
</feature>
<evidence type="ECO:0000259" key="2">
    <source>
        <dbReference type="Pfam" id="PF03457"/>
    </source>
</evidence>
<dbReference type="Pfam" id="PF03457">
    <property type="entry name" value="HA"/>
    <property type="match status" value="2"/>
</dbReference>
<protein>
    <recommendedName>
        <fullName evidence="2">Helicase-associated domain-containing protein</fullName>
    </recommendedName>
</protein>
<name>A0A7S4PH13_GUITH</name>
<organism evidence="3">
    <name type="scientific">Guillardia theta</name>
    <name type="common">Cryptophyte</name>
    <name type="synonym">Cryptomonas phi</name>
    <dbReference type="NCBI Taxonomy" id="55529"/>
    <lineage>
        <taxon>Eukaryota</taxon>
        <taxon>Cryptophyceae</taxon>
        <taxon>Pyrenomonadales</taxon>
        <taxon>Geminigeraceae</taxon>
        <taxon>Guillardia</taxon>
    </lineage>
</organism>
<dbReference type="EMBL" id="HBKN01045369">
    <property type="protein sequence ID" value="CAE2334866.1"/>
    <property type="molecule type" value="Transcribed_RNA"/>
</dbReference>
<evidence type="ECO:0000256" key="1">
    <source>
        <dbReference type="SAM" id="SignalP"/>
    </source>
</evidence>
<accession>A0A7S4PH13</accession>
<gene>
    <name evidence="3" type="ORF">GTHE00462_LOCUS35499</name>
</gene>